<dbReference type="Gene3D" id="1.10.3860.10">
    <property type="entry name" value="Sodium:dicarboxylate symporter"/>
    <property type="match status" value="1"/>
</dbReference>
<feature type="transmembrane region" description="Helical" evidence="6">
    <location>
        <begin position="310"/>
        <end position="336"/>
    </location>
</feature>
<evidence type="ECO:0000256" key="3">
    <source>
        <dbReference type="ARBA" id="ARBA00022692"/>
    </source>
</evidence>
<keyword evidence="4 6" id="KW-1133">Transmembrane helix</keyword>
<feature type="transmembrane region" description="Helical" evidence="6">
    <location>
        <begin position="120"/>
        <end position="144"/>
    </location>
</feature>
<feature type="non-terminal residue" evidence="8">
    <location>
        <position position="1"/>
    </location>
</feature>
<reference evidence="8 9" key="1">
    <citation type="submission" date="2024-04" db="EMBL/GenBank/DDBJ databases">
        <authorList>
            <consortium name="Genoscope - CEA"/>
            <person name="William W."/>
        </authorList>
    </citation>
    <scope>NUCLEOTIDE SEQUENCE [LARGE SCALE GENOMIC DNA]</scope>
</reference>
<keyword evidence="5 6" id="KW-0472">Membrane</keyword>
<dbReference type="PANTHER" id="PTHR11958">
    <property type="entry name" value="SODIUM/DICARBOXYLATE SYMPORTER-RELATED"/>
    <property type="match status" value="1"/>
</dbReference>
<comment type="subcellular location">
    <subcellularLocation>
        <location evidence="1 6">Membrane</location>
        <topology evidence="1 6">Multi-pass membrane protein</topology>
    </subcellularLocation>
</comment>
<evidence type="ECO:0000256" key="5">
    <source>
        <dbReference type="ARBA" id="ARBA00023136"/>
    </source>
</evidence>
<dbReference type="AlphaFoldDB" id="A0AAV2H7J2"/>
<accession>A0AAV2H7J2</accession>
<comment type="caution">
    <text evidence="8">The sequence shown here is derived from an EMBL/GenBank/DDBJ whole genome shotgun (WGS) entry which is preliminary data.</text>
</comment>
<feature type="region of interest" description="Disordered" evidence="7">
    <location>
        <begin position="1"/>
        <end position="31"/>
    </location>
</feature>
<proteinExistence type="inferred from homology"/>
<feature type="compositionally biased region" description="Polar residues" evidence="7">
    <location>
        <begin position="14"/>
        <end position="25"/>
    </location>
</feature>
<dbReference type="GO" id="GO:0015175">
    <property type="term" value="F:neutral L-amino acid transmembrane transporter activity"/>
    <property type="evidence" value="ECO:0007669"/>
    <property type="project" value="TreeGrafter"/>
</dbReference>
<dbReference type="GO" id="GO:0005886">
    <property type="term" value="C:plasma membrane"/>
    <property type="evidence" value="ECO:0007669"/>
    <property type="project" value="TreeGrafter"/>
</dbReference>
<evidence type="ECO:0000256" key="6">
    <source>
        <dbReference type="RuleBase" id="RU361216"/>
    </source>
</evidence>
<protein>
    <recommendedName>
        <fullName evidence="6">Amino acid transporter</fullName>
    </recommendedName>
</protein>
<sequence length="426" mass="46700">ATFPYHISHHPSHLHTSQKSSNPTMKTDHADVTPKCSSRVHGFLLNNLLVILIVLGVIVGVAVGVLVRQTDPSQDVIIWIGLMGEVYMHMLKMMILPLIICSVISGTASLDPRCNGRVSIVSLTFIIASNCLCCVLPMVIALTVKPGEGMNLHTETVEKAPTSVMDTADIFADLIRNLFPDNIVTACFLQAQTVYKLKEVVVLYNETSDNDSNNTRVQLYNQTFVTRLKGLGTVTSTNVLGLVLCCMIFGMASSSLGTTGKPFLLFFNSANEIIMKILRWFVWTTPFGVCSLIAAAFLQTADLHSAVKSLGMFSLTVLISLAIHQFIILPAVYFLLVRENPYTFLLTLGRPWLVTFAAASSAVAIPETLTTLEDRNKIDKRVTRFVVPFATTINRDGSCIFVTVSCVFIAQLVGADLHAGRIVLMW</sequence>
<dbReference type="InterPro" id="IPR001991">
    <property type="entry name" value="Na-dicarboxylate_symporter"/>
</dbReference>
<keyword evidence="9" id="KW-1185">Reference proteome</keyword>
<organism evidence="8 9">
    <name type="scientific">Lymnaea stagnalis</name>
    <name type="common">Great pond snail</name>
    <name type="synonym">Helix stagnalis</name>
    <dbReference type="NCBI Taxonomy" id="6523"/>
    <lineage>
        <taxon>Eukaryota</taxon>
        <taxon>Metazoa</taxon>
        <taxon>Spiralia</taxon>
        <taxon>Lophotrochozoa</taxon>
        <taxon>Mollusca</taxon>
        <taxon>Gastropoda</taxon>
        <taxon>Heterobranchia</taxon>
        <taxon>Euthyneura</taxon>
        <taxon>Panpulmonata</taxon>
        <taxon>Hygrophila</taxon>
        <taxon>Lymnaeoidea</taxon>
        <taxon>Lymnaeidae</taxon>
        <taxon>Lymnaea</taxon>
    </lineage>
</organism>
<evidence type="ECO:0000313" key="8">
    <source>
        <dbReference type="EMBL" id="CAL1529560.1"/>
    </source>
</evidence>
<evidence type="ECO:0000256" key="1">
    <source>
        <dbReference type="ARBA" id="ARBA00004141"/>
    </source>
</evidence>
<feature type="transmembrane region" description="Helical" evidence="6">
    <location>
        <begin position="48"/>
        <end position="67"/>
    </location>
</feature>
<keyword evidence="2 6" id="KW-0813">Transport</keyword>
<dbReference type="EMBL" id="CAXITT010000051">
    <property type="protein sequence ID" value="CAL1529560.1"/>
    <property type="molecule type" value="Genomic_DNA"/>
</dbReference>
<keyword evidence="3 6" id="KW-0812">Transmembrane</keyword>
<evidence type="ECO:0000256" key="7">
    <source>
        <dbReference type="SAM" id="MobiDB-lite"/>
    </source>
</evidence>
<gene>
    <name evidence="8" type="ORF">GSLYS_00003715001</name>
</gene>
<comment type="similarity">
    <text evidence="6">Belongs to the dicarboxylate/amino acid:cation symporter (DAACS) (TC 2.A.23) family.</text>
</comment>
<evidence type="ECO:0000256" key="2">
    <source>
        <dbReference type="ARBA" id="ARBA00022448"/>
    </source>
</evidence>
<dbReference type="GO" id="GO:0015501">
    <property type="term" value="F:glutamate:sodium symporter activity"/>
    <property type="evidence" value="ECO:0007669"/>
    <property type="project" value="TreeGrafter"/>
</dbReference>
<dbReference type="Proteomes" id="UP001497497">
    <property type="component" value="Unassembled WGS sequence"/>
</dbReference>
<dbReference type="Pfam" id="PF00375">
    <property type="entry name" value="SDF"/>
    <property type="match status" value="1"/>
</dbReference>
<name>A0AAV2H7J2_LYMST</name>
<feature type="transmembrane region" description="Helical" evidence="6">
    <location>
        <begin position="237"/>
        <end position="257"/>
    </location>
</feature>
<feature type="transmembrane region" description="Helical" evidence="6">
    <location>
        <begin position="87"/>
        <end position="108"/>
    </location>
</feature>
<dbReference type="InterPro" id="IPR036458">
    <property type="entry name" value="Na:dicarbo_symporter_sf"/>
</dbReference>
<dbReference type="InterPro" id="IPR050746">
    <property type="entry name" value="DAACS"/>
</dbReference>
<dbReference type="PANTHER" id="PTHR11958:SF63">
    <property type="entry name" value="AMINO ACID TRANSPORTER"/>
    <property type="match status" value="1"/>
</dbReference>
<feature type="transmembrane region" description="Helical" evidence="6">
    <location>
        <begin position="277"/>
        <end position="298"/>
    </location>
</feature>
<evidence type="ECO:0000256" key="4">
    <source>
        <dbReference type="ARBA" id="ARBA00022989"/>
    </source>
</evidence>
<keyword evidence="6" id="KW-0769">Symport</keyword>
<dbReference type="GO" id="GO:0005313">
    <property type="term" value="F:L-glutamate transmembrane transporter activity"/>
    <property type="evidence" value="ECO:0007669"/>
    <property type="project" value="TreeGrafter"/>
</dbReference>
<dbReference type="PRINTS" id="PR00173">
    <property type="entry name" value="EDTRNSPORT"/>
</dbReference>
<evidence type="ECO:0000313" key="9">
    <source>
        <dbReference type="Proteomes" id="UP001497497"/>
    </source>
</evidence>
<dbReference type="SUPFAM" id="SSF118215">
    <property type="entry name" value="Proton glutamate symport protein"/>
    <property type="match status" value="1"/>
</dbReference>